<keyword evidence="4 5" id="KW-0472">Membrane</keyword>
<protein>
    <submittedName>
        <fullName evidence="6">Uncharacterized protein</fullName>
    </submittedName>
</protein>
<dbReference type="FunCoup" id="A7RTG9">
    <property type="interactions" value="1"/>
</dbReference>
<evidence type="ECO:0000256" key="2">
    <source>
        <dbReference type="ARBA" id="ARBA00022692"/>
    </source>
</evidence>
<dbReference type="Pfam" id="PF10242">
    <property type="entry name" value="L_HMGIC_fpl"/>
    <property type="match status" value="1"/>
</dbReference>
<feature type="transmembrane region" description="Helical" evidence="5">
    <location>
        <begin position="86"/>
        <end position="107"/>
    </location>
</feature>
<sequence>MAKSLTPIGVVWVLSSVISSLLCCVSFYLPYWIEGKTLGVSVHFGVFRRCNFLAKDEDGSTYVMQACGRYASFADIPSTSWKACTVLIGIGCGLLLLVCLTAICSCCMRDIITKSSGKVAGIVQFFAASFLGFSAAAYPSGWGGVEVRQACGPDADSFNLGQCSLGWAFYIYILGTAMAFVCVGMSIKAGKARPSSPTDHLNNFIV</sequence>
<dbReference type="HOGENOM" id="CLU_084868_2_0_1"/>
<evidence type="ECO:0000256" key="3">
    <source>
        <dbReference type="ARBA" id="ARBA00022989"/>
    </source>
</evidence>
<dbReference type="AlphaFoldDB" id="A7RTG9"/>
<evidence type="ECO:0000256" key="5">
    <source>
        <dbReference type="SAM" id="Phobius"/>
    </source>
</evidence>
<reference evidence="6 7" key="1">
    <citation type="journal article" date="2007" name="Science">
        <title>Sea anemone genome reveals ancestral eumetazoan gene repertoire and genomic organization.</title>
        <authorList>
            <person name="Putnam N.H."/>
            <person name="Srivastava M."/>
            <person name="Hellsten U."/>
            <person name="Dirks B."/>
            <person name="Chapman J."/>
            <person name="Salamov A."/>
            <person name="Terry A."/>
            <person name="Shapiro H."/>
            <person name="Lindquist E."/>
            <person name="Kapitonov V.V."/>
            <person name="Jurka J."/>
            <person name="Genikhovich G."/>
            <person name="Grigoriev I.V."/>
            <person name="Lucas S.M."/>
            <person name="Steele R.E."/>
            <person name="Finnerty J.R."/>
            <person name="Technau U."/>
            <person name="Martindale M.Q."/>
            <person name="Rokhsar D.S."/>
        </authorList>
    </citation>
    <scope>NUCLEOTIDE SEQUENCE [LARGE SCALE GENOMIC DNA]</scope>
    <source>
        <strain evidence="7">CH2 X CH6</strain>
    </source>
</reference>
<dbReference type="PANTHER" id="PTHR12489">
    <property type="entry name" value="LIPOMA HMGIC FUSION PARTNER-LIKE PROTEIN"/>
    <property type="match status" value="1"/>
</dbReference>
<feature type="transmembrane region" description="Helical" evidence="5">
    <location>
        <begin position="167"/>
        <end position="187"/>
    </location>
</feature>
<comment type="subcellular location">
    <subcellularLocation>
        <location evidence="1">Membrane</location>
        <topology evidence="1">Multi-pass membrane protein</topology>
    </subcellularLocation>
</comment>
<evidence type="ECO:0000256" key="1">
    <source>
        <dbReference type="ARBA" id="ARBA00004141"/>
    </source>
</evidence>
<keyword evidence="7" id="KW-1185">Reference proteome</keyword>
<evidence type="ECO:0000256" key="4">
    <source>
        <dbReference type="ARBA" id="ARBA00023136"/>
    </source>
</evidence>
<feature type="transmembrane region" description="Helical" evidence="5">
    <location>
        <begin position="119"/>
        <end position="138"/>
    </location>
</feature>
<dbReference type="InterPro" id="IPR019372">
    <property type="entry name" value="LHFPL"/>
</dbReference>
<dbReference type="PhylomeDB" id="A7RTG9"/>
<proteinExistence type="predicted"/>
<dbReference type="EMBL" id="DS469537">
    <property type="protein sequence ID" value="EDO45262.1"/>
    <property type="molecule type" value="Genomic_DNA"/>
</dbReference>
<dbReference type="OMA" id="QWRICTV"/>
<feature type="transmembrane region" description="Helical" evidence="5">
    <location>
        <begin position="12"/>
        <end position="33"/>
    </location>
</feature>
<organism evidence="6 7">
    <name type="scientific">Nematostella vectensis</name>
    <name type="common">Starlet sea anemone</name>
    <dbReference type="NCBI Taxonomy" id="45351"/>
    <lineage>
        <taxon>Eukaryota</taxon>
        <taxon>Metazoa</taxon>
        <taxon>Cnidaria</taxon>
        <taxon>Anthozoa</taxon>
        <taxon>Hexacorallia</taxon>
        <taxon>Actiniaria</taxon>
        <taxon>Edwardsiidae</taxon>
        <taxon>Nematostella</taxon>
    </lineage>
</organism>
<dbReference type="InParanoid" id="A7RTG9"/>
<dbReference type="OrthoDB" id="5873721at2759"/>
<evidence type="ECO:0000313" key="6">
    <source>
        <dbReference type="EMBL" id="EDO45262.1"/>
    </source>
</evidence>
<name>A7RTG9_NEMVE</name>
<gene>
    <name evidence="6" type="ORF">NEMVEDRAFT_v1g92964</name>
</gene>
<dbReference type="eggNOG" id="KOG4026">
    <property type="taxonomic scope" value="Eukaryota"/>
</dbReference>
<dbReference type="KEGG" id="nve:5517256"/>
<dbReference type="Gene3D" id="1.20.140.150">
    <property type="match status" value="1"/>
</dbReference>
<dbReference type="GO" id="GO:0016020">
    <property type="term" value="C:membrane"/>
    <property type="evidence" value="ECO:0000318"/>
    <property type="project" value="GO_Central"/>
</dbReference>
<dbReference type="PANTHER" id="PTHR12489:SF16">
    <property type="entry name" value="LHFPL TETRASPAN SUBFAMILY MEMBER 6 PROTEIN-RELATED"/>
    <property type="match status" value="1"/>
</dbReference>
<keyword evidence="3 5" id="KW-1133">Transmembrane helix</keyword>
<evidence type="ECO:0000313" key="7">
    <source>
        <dbReference type="Proteomes" id="UP000001593"/>
    </source>
</evidence>
<keyword evidence="2 5" id="KW-0812">Transmembrane</keyword>
<dbReference type="Proteomes" id="UP000001593">
    <property type="component" value="Unassembled WGS sequence"/>
</dbReference>
<accession>A7RTG9</accession>